<keyword evidence="3" id="KW-0443">Lipid metabolism</keyword>
<protein>
    <recommendedName>
        <fullName evidence="5">C2H2-type domain-containing protein</fullName>
    </recommendedName>
</protein>
<dbReference type="PROSITE" id="PS00028">
    <property type="entry name" value="ZINC_FINGER_C2H2_1"/>
    <property type="match status" value="1"/>
</dbReference>
<evidence type="ECO:0000256" key="3">
    <source>
        <dbReference type="ARBA" id="ARBA00023098"/>
    </source>
</evidence>
<proteinExistence type="predicted"/>
<evidence type="ECO:0000256" key="1">
    <source>
        <dbReference type="ARBA" id="ARBA00022801"/>
    </source>
</evidence>
<name>A0AAJ8BPI4_ASPNG</name>
<keyword evidence="1" id="KW-0378">Hydrolase</keyword>
<reference evidence="6" key="1">
    <citation type="submission" date="2025-02" db="EMBL/GenBank/DDBJ databases">
        <authorList>
            <consortium name="NCBI Genome Project"/>
        </authorList>
    </citation>
    <scope>NUCLEOTIDE SEQUENCE</scope>
</reference>
<keyword evidence="4" id="KW-0479">Metal-binding</keyword>
<dbReference type="GO" id="GO:0008270">
    <property type="term" value="F:zinc ion binding"/>
    <property type="evidence" value="ECO:0007669"/>
    <property type="project" value="UniProtKB-KW"/>
</dbReference>
<dbReference type="InterPro" id="IPR016035">
    <property type="entry name" value="Acyl_Trfase/lysoPLipase"/>
</dbReference>
<evidence type="ECO:0000256" key="4">
    <source>
        <dbReference type="PROSITE-ProRule" id="PRU00042"/>
    </source>
</evidence>
<dbReference type="GO" id="GO:0016787">
    <property type="term" value="F:hydrolase activity"/>
    <property type="evidence" value="ECO:0007669"/>
    <property type="project" value="UniProtKB-KW"/>
</dbReference>
<dbReference type="PROSITE" id="PS50157">
    <property type="entry name" value="ZINC_FINGER_C2H2_2"/>
    <property type="match status" value="1"/>
</dbReference>
<dbReference type="Gene3D" id="3.40.1090.10">
    <property type="entry name" value="Cytosolic phospholipase A2 catalytic domain"/>
    <property type="match status" value="1"/>
</dbReference>
<evidence type="ECO:0000256" key="2">
    <source>
        <dbReference type="ARBA" id="ARBA00022963"/>
    </source>
</evidence>
<accession>A0AAJ8BPI4</accession>
<gene>
    <name evidence="6" type="ORF">An07g06720</name>
</gene>
<organism evidence="6">
    <name type="scientific">Aspergillus niger</name>
    <dbReference type="NCBI Taxonomy" id="5061"/>
    <lineage>
        <taxon>Eukaryota</taxon>
        <taxon>Fungi</taxon>
        <taxon>Dikarya</taxon>
        <taxon>Ascomycota</taxon>
        <taxon>Pezizomycotina</taxon>
        <taxon>Eurotiomycetes</taxon>
        <taxon>Eurotiomycetidae</taxon>
        <taxon>Eurotiales</taxon>
        <taxon>Aspergillaceae</taxon>
        <taxon>Aspergillus</taxon>
        <taxon>Aspergillus subgen. Circumdati</taxon>
    </lineage>
</organism>
<dbReference type="PANTHER" id="PTHR24185:SF1">
    <property type="entry name" value="CALCIUM-INDEPENDENT PHOSPHOLIPASE A2-GAMMA"/>
    <property type="match status" value="1"/>
</dbReference>
<sequence>MQSSPRVKYNLLSFDGGGMRGYGSMLILERLMRYVRDIEGDAKCLADLLKDVPDANCDPAESSFHPHDCPAGIEGSAMNEEVNKFLPCHYFDCIIGTSTGGLIAMMLGRLRMTVTHARQQYQLLGQQVFGSPRSFPYLSFRPLAIIKYNHEGLVKAVKDIIQHHDSIQEGPYGFPNASFNKTDYGVCSTVVTALGKVYDSQWSPIKTNENEEMNEVNYRFQTYDTPEETNSGDPNLGTAFTGPLWWVARACTAAPTYFIPKEIEALNGNIWRFKDAGLVFKTQLKRALMRSYAGVPHLKLIKAGFKFDNPEAVHKNMSRTLGVNGIYWRFNGDSHEWGNIKLDQYDEGTMTKMRTLANTYLAREDVKHDLQECAKSLVKHRRQRLKQQDAWERFALAVEYRCAAPGCFNHYNLKEDMENHMRRCHRGNQEKAKRLIWRYDRS</sequence>
<dbReference type="InterPro" id="IPR013087">
    <property type="entry name" value="Znf_C2H2_type"/>
</dbReference>
<dbReference type="GO" id="GO:0046486">
    <property type="term" value="P:glycerolipid metabolic process"/>
    <property type="evidence" value="ECO:0007669"/>
    <property type="project" value="UniProtKB-ARBA"/>
</dbReference>
<evidence type="ECO:0000259" key="5">
    <source>
        <dbReference type="PROSITE" id="PS50157"/>
    </source>
</evidence>
<keyword evidence="2" id="KW-0442">Lipid degradation</keyword>
<dbReference type="GeneID" id="84591442"/>
<dbReference type="KEGG" id="ang:An07g06720"/>
<dbReference type="GO" id="GO:0016042">
    <property type="term" value="P:lipid catabolic process"/>
    <property type="evidence" value="ECO:0007669"/>
    <property type="project" value="UniProtKB-KW"/>
</dbReference>
<feature type="domain" description="C2H2-type" evidence="5">
    <location>
        <begin position="400"/>
        <end position="430"/>
    </location>
</feature>
<dbReference type="PANTHER" id="PTHR24185">
    <property type="entry name" value="CALCIUM-INDEPENDENT PHOSPHOLIPASE A2-GAMMA"/>
    <property type="match status" value="1"/>
</dbReference>
<dbReference type="SUPFAM" id="SSF52151">
    <property type="entry name" value="FabD/lysophospholipase-like"/>
    <property type="match status" value="1"/>
</dbReference>
<keyword evidence="4" id="KW-0863">Zinc-finger</keyword>
<evidence type="ECO:0000313" key="6">
    <source>
        <dbReference type="RefSeq" id="XP_059600977.1"/>
    </source>
</evidence>
<keyword evidence="4" id="KW-0862">Zinc</keyword>
<dbReference type="RefSeq" id="XP_059600977.1">
    <property type="nucleotide sequence ID" value="XM_059748544.1"/>
</dbReference>
<dbReference type="InterPro" id="IPR002641">
    <property type="entry name" value="PNPLA_dom"/>
</dbReference>
<dbReference type="AlphaFoldDB" id="A0AAJ8BPI4"/>
<reference evidence="6" key="2">
    <citation type="submission" date="2025-08" db="UniProtKB">
        <authorList>
            <consortium name="RefSeq"/>
        </authorList>
    </citation>
    <scope>IDENTIFICATION</scope>
</reference>
<dbReference type="Pfam" id="PF01734">
    <property type="entry name" value="Patatin"/>
    <property type="match status" value="1"/>
</dbReference>
<dbReference type="VEuPathDB" id="FungiDB:An07g06720"/>